<sequence length="211" mass="23248">MLQLADFEKSYNHTPVLHIPQLEIGPGIYWIKGANGSGKSTLLKAIAGIIDFSGDILLNNTSIKKQAVDYRRQVNFAEAEPVFPEFLTGREMLALFMTAKQAPAGQADAYLESMQMQAYLDQPLGAYSSGMLKKLSLLLAFIGTPRLILLDEPLITLDIASLAILYDWIKERQQTQGTSFLLSSHQPLEQNTLAISGTLHVADKTAKWLPG</sequence>
<dbReference type="STRING" id="104663.SAMN04488121_11314"/>
<accession>A0A1G8CRF7</accession>
<keyword evidence="3 5" id="KW-0067">ATP-binding</keyword>
<dbReference type="PANTHER" id="PTHR42939:SF1">
    <property type="entry name" value="ABC TRANSPORTER ATP-BINDING PROTEIN ALBC-RELATED"/>
    <property type="match status" value="1"/>
</dbReference>
<gene>
    <name evidence="5" type="ORF">SAMN04488121_11314</name>
</gene>
<dbReference type="OrthoDB" id="9801987at2"/>
<dbReference type="InterPro" id="IPR017871">
    <property type="entry name" value="ABC_transporter-like_CS"/>
</dbReference>
<dbReference type="GO" id="GO:0005524">
    <property type="term" value="F:ATP binding"/>
    <property type="evidence" value="ECO:0007669"/>
    <property type="project" value="UniProtKB-KW"/>
</dbReference>
<dbReference type="PROSITE" id="PS50893">
    <property type="entry name" value="ABC_TRANSPORTER_2"/>
    <property type="match status" value="1"/>
</dbReference>
<dbReference type="EMBL" id="FNBN01000013">
    <property type="protein sequence ID" value="SDH48016.1"/>
    <property type="molecule type" value="Genomic_DNA"/>
</dbReference>
<evidence type="ECO:0000259" key="4">
    <source>
        <dbReference type="PROSITE" id="PS50893"/>
    </source>
</evidence>
<feature type="domain" description="ABC transporter" evidence="4">
    <location>
        <begin position="2"/>
        <end position="209"/>
    </location>
</feature>
<dbReference type="RefSeq" id="WP_089838271.1">
    <property type="nucleotide sequence ID" value="NZ_FNBN01000013.1"/>
</dbReference>
<name>A0A1G8CRF7_CHIFI</name>
<dbReference type="PROSITE" id="PS00211">
    <property type="entry name" value="ABC_TRANSPORTER_1"/>
    <property type="match status" value="1"/>
</dbReference>
<evidence type="ECO:0000256" key="2">
    <source>
        <dbReference type="ARBA" id="ARBA00022741"/>
    </source>
</evidence>
<reference evidence="5 6" key="1">
    <citation type="submission" date="2016-10" db="EMBL/GenBank/DDBJ databases">
        <authorList>
            <person name="de Groot N.N."/>
        </authorList>
    </citation>
    <scope>NUCLEOTIDE SEQUENCE [LARGE SCALE GENOMIC DNA]</scope>
    <source>
        <strain evidence="5 6">DSM 527</strain>
    </source>
</reference>
<dbReference type="InterPro" id="IPR003439">
    <property type="entry name" value="ABC_transporter-like_ATP-bd"/>
</dbReference>
<dbReference type="InterPro" id="IPR027417">
    <property type="entry name" value="P-loop_NTPase"/>
</dbReference>
<dbReference type="SMART" id="SM00382">
    <property type="entry name" value="AAA"/>
    <property type="match status" value="1"/>
</dbReference>
<dbReference type="SUPFAM" id="SSF52540">
    <property type="entry name" value="P-loop containing nucleoside triphosphate hydrolases"/>
    <property type="match status" value="1"/>
</dbReference>
<protein>
    <submittedName>
        <fullName evidence="5">ABC-2 type transport system ATP-binding protein</fullName>
    </submittedName>
</protein>
<dbReference type="PANTHER" id="PTHR42939">
    <property type="entry name" value="ABC TRANSPORTER ATP-BINDING PROTEIN ALBC-RELATED"/>
    <property type="match status" value="1"/>
</dbReference>
<keyword evidence="1" id="KW-0813">Transport</keyword>
<evidence type="ECO:0000256" key="3">
    <source>
        <dbReference type="ARBA" id="ARBA00022840"/>
    </source>
</evidence>
<evidence type="ECO:0000256" key="1">
    <source>
        <dbReference type="ARBA" id="ARBA00022448"/>
    </source>
</evidence>
<dbReference type="InterPro" id="IPR003593">
    <property type="entry name" value="AAA+_ATPase"/>
</dbReference>
<dbReference type="Proteomes" id="UP000199045">
    <property type="component" value="Unassembled WGS sequence"/>
</dbReference>
<organism evidence="5 6">
    <name type="scientific">Chitinophaga filiformis</name>
    <name type="common">Myxococcus filiformis</name>
    <name type="synonym">Flexibacter filiformis</name>
    <dbReference type="NCBI Taxonomy" id="104663"/>
    <lineage>
        <taxon>Bacteria</taxon>
        <taxon>Pseudomonadati</taxon>
        <taxon>Bacteroidota</taxon>
        <taxon>Chitinophagia</taxon>
        <taxon>Chitinophagales</taxon>
        <taxon>Chitinophagaceae</taxon>
        <taxon>Chitinophaga</taxon>
    </lineage>
</organism>
<dbReference type="Gene3D" id="3.40.50.300">
    <property type="entry name" value="P-loop containing nucleotide triphosphate hydrolases"/>
    <property type="match status" value="1"/>
</dbReference>
<proteinExistence type="predicted"/>
<evidence type="ECO:0000313" key="5">
    <source>
        <dbReference type="EMBL" id="SDH48016.1"/>
    </source>
</evidence>
<dbReference type="AlphaFoldDB" id="A0A1G8CRF7"/>
<evidence type="ECO:0000313" key="6">
    <source>
        <dbReference type="Proteomes" id="UP000199045"/>
    </source>
</evidence>
<dbReference type="InterPro" id="IPR051782">
    <property type="entry name" value="ABC_Transporter_VariousFunc"/>
</dbReference>
<keyword evidence="2" id="KW-0547">Nucleotide-binding</keyword>
<dbReference type="Pfam" id="PF00005">
    <property type="entry name" value="ABC_tran"/>
    <property type="match status" value="1"/>
</dbReference>
<dbReference type="GO" id="GO:0016887">
    <property type="term" value="F:ATP hydrolysis activity"/>
    <property type="evidence" value="ECO:0007669"/>
    <property type="project" value="InterPro"/>
</dbReference>